<evidence type="ECO:0000313" key="4">
    <source>
        <dbReference type="Proteomes" id="UP000008631"/>
    </source>
</evidence>
<dbReference type="InterPro" id="IPR013783">
    <property type="entry name" value="Ig-like_fold"/>
</dbReference>
<dbReference type="SUPFAM" id="SSF89260">
    <property type="entry name" value="Collagen-binding domain"/>
    <property type="match status" value="1"/>
</dbReference>
<dbReference type="InterPro" id="IPR006311">
    <property type="entry name" value="TAT_signal"/>
</dbReference>
<dbReference type="KEGG" id="ipa:Isop_2914"/>
<keyword evidence="2" id="KW-0732">Signal</keyword>
<dbReference type="PROSITE" id="PS51318">
    <property type="entry name" value="TAT"/>
    <property type="match status" value="1"/>
</dbReference>
<keyword evidence="4" id="KW-1185">Reference proteome</keyword>
<organism evidence="3 4">
    <name type="scientific">Isosphaera pallida (strain ATCC 43644 / DSM 9630 / IS1B)</name>
    <dbReference type="NCBI Taxonomy" id="575540"/>
    <lineage>
        <taxon>Bacteria</taxon>
        <taxon>Pseudomonadati</taxon>
        <taxon>Planctomycetota</taxon>
        <taxon>Planctomycetia</taxon>
        <taxon>Isosphaerales</taxon>
        <taxon>Isosphaeraceae</taxon>
        <taxon>Isosphaera</taxon>
    </lineage>
</organism>
<evidence type="ECO:0008006" key="5">
    <source>
        <dbReference type="Google" id="ProtNLM"/>
    </source>
</evidence>
<evidence type="ECO:0000256" key="1">
    <source>
        <dbReference type="SAM" id="MobiDB-lite"/>
    </source>
</evidence>
<reference key="1">
    <citation type="submission" date="2010-11" db="EMBL/GenBank/DDBJ databases">
        <title>The complete sequence of chromosome of Isophaera pallida ATCC 43644.</title>
        <authorList>
            <consortium name="US DOE Joint Genome Institute (JGI-PGF)"/>
            <person name="Lucas S."/>
            <person name="Copeland A."/>
            <person name="Lapidus A."/>
            <person name="Bruce D."/>
            <person name="Goodwin L."/>
            <person name="Pitluck S."/>
            <person name="Kyrpides N."/>
            <person name="Mavromatis K."/>
            <person name="Pagani I."/>
            <person name="Ivanova N."/>
            <person name="Saunders E."/>
            <person name="Brettin T."/>
            <person name="Detter J.C."/>
            <person name="Han C."/>
            <person name="Tapia R."/>
            <person name="Land M."/>
            <person name="Hauser L."/>
            <person name="Markowitz V."/>
            <person name="Cheng J.-F."/>
            <person name="Hugenholtz P."/>
            <person name="Woyke T."/>
            <person name="Wu D."/>
            <person name="Eisen J.A."/>
        </authorList>
    </citation>
    <scope>NUCLEOTIDE SEQUENCE</scope>
    <source>
        <strain>ATCC 43644</strain>
    </source>
</reference>
<reference evidence="3 4" key="2">
    <citation type="journal article" date="2011" name="Stand. Genomic Sci.">
        <title>Complete genome sequence of Isosphaera pallida type strain (IS1B).</title>
        <authorList>
            <consortium name="US DOE Joint Genome Institute (JGI-PGF)"/>
            <person name="Goker M."/>
            <person name="Cleland D."/>
            <person name="Saunders E."/>
            <person name="Lapidus A."/>
            <person name="Nolan M."/>
            <person name="Lucas S."/>
            <person name="Hammon N."/>
            <person name="Deshpande S."/>
            <person name="Cheng J.F."/>
            <person name="Tapia R."/>
            <person name="Han C."/>
            <person name="Goodwin L."/>
            <person name="Pitluck S."/>
            <person name="Liolios K."/>
            <person name="Pagani I."/>
            <person name="Ivanova N."/>
            <person name="Mavromatis K."/>
            <person name="Pati A."/>
            <person name="Chen A."/>
            <person name="Palaniappan K."/>
            <person name="Land M."/>
            <person name="Hauser L."/>
            <person name="Chang Y.J."/>
            <person name="Jeffries C.D."/>
            <person name="Detter J.C."/>
            <person name="Beck B."/>
            <person name="Woyke T."/>
            <person name="Bristow J."/>
            <person name="Eisen J.A."/>
            <person name="Markowitz V."/>
            <person name="Hugenholtz P."/>
            <person name="Kyrpides N.C."/>
            <person name="Klenk H.P."/>
        </authorList>
    </citation>
    <scope>NUCLEOTIDE SEQUENCE [LARGE SCALE GENOMIC DNA]</scope>
    <source>
        <strain evidence="4">ATCC 43644 / DSM 9630 / IS1B</strain>
    </source>
</reference>
<gene>
    <name evidence="3" type="ordered locus">Isop_2914</name>
</gene>
<dbReference type="Gene3D" id="2.60.120.380">
    <property type="match status" value="1"/>
</dbReference>
<feature type="region of interest" description="Disordered" evidence="1">
    <location>
        <begin position="657"/>
        <end position="679"/>
    </location>
</feature>
<name>E8R249_ISOPI</name>
<feature type="chain" id="PRO_5003226289" description="Peptidase domain protein" evidence="2">
    <location>
        <begin position="39"/>
        <end position="894"/>
    </location>
</feature>
<feature type="signal peptide" evidence="2">
    <location>
        <begin position="1"/>
        <end position="38"/>
    </location>
</feature>
<dbReference type="AlphaFoldDB" id="E8R249"/>
<evidence type="ECO:0000313" key="3">
    <source>
        <dbReference type="EMBL" id="ADV63479.1"/>
    </source>
</evidence>
<dbReference type="OrthoDB" id="237792at2"/>
<dbReference type="STRING" id="575540.Isop_2914"/>
<protein>
    <recommendedName>
        <fullName evidence="5">Peptidase domain protein</fullName>
    </recommendedName>
</protein>
<evidence type="ECO:0000256" key="2">
    <source>
        <dbReference type="SAM" id="SignalP"/>
    </source>
</evidence>
<dbReference type="EMBL" id="CP002353">
    <property type="protein sequence ID" value="ADV63479.1"/>
    <property type="molecule type" value="Genomic_DNA"/>
</dbReference>
<dbReference type="eggNOG" id="COG3064">
    <property type="taxonomic scope" value="Bacteria"/>
</dbReference>
<sequence>MTPPPRDPPSGRGCLLRLAAVALTVAAILATPSPPAAAQSQWPQARLTGVHPPSATRGSSVVVTLTGSDLEGVDSLRFSHPGFQVEKTADLTFKITVGTDVPLGRHDLRAVGTYGVTNPRVFTVGARPELVEREPNDTVELATPVPMNAVALGTIGQPTDLDHYVFEATKKRRVTLTLEADRIDSPLDASLRLFGPDGQPLAEVHDTIGPDPVLHVVPPHDGLYIVQVRDVTFAGSPGHYYRLVLHDGPVIDAALPASARPGETVELTLFGLGLGEGSRPLNDPNPADFHSPPLEARSLKLILPPETARDATQLAIPTLTAVGDRSGFLVDLDGETTAPKPATPGHPLVRTRPHDPLFLALADPELLPIAEVEPNDGGPKASDPVQTATLPLDLSGAFQTPGDRDVIRFDARKDQVWWIECQAERIDSPALPSWVLQRIDPAQPDQPARDLAVPPDSLDLGAGARWPSATVDTTLRWVVPEDGVYQIALTDQMGSTRGDPRLRWRLVIRPETGRHEFAAFVAPASPTIHDAVTIPAGGKEIAYVHVQRRMGFAGAVRIEAVELPAGVTCRPVVAGPTQSLVPLVFEAAADAPRAVGPIRLNASSRWPNDETTHPGRLAAGEGVTRRVIPGGLIRPTPNPPFGAARVSREFPAAVRDPKPAVVSARPRRPGGGPEDGPPLAIAVGSILPYRIETRRAEGIAAPIVVASESFAPNLPAANVTVPPDQTQGVLALPIPSNVTPGLYSFAFNATLTIPFSKDTNAAQKPNINVIVPTETLELDLRPAVVTLALEPAGALELKRGGTLQIKANLTRQNNFAGPVTLEPMPDATADPAAVAQTLTGSVMIPGDASQGVLTLSAAAEAPEGPLPGLALRAVAEVDGVKVAFVLPVDLKIVP</sequence>
<dbReference type="Proteomes" id="UP000008631">
    <property type="component" value="Chromosome"/>
</dbReference>
<dbReference type="HOGENOM" id="CLU_369081_0_0_0"/>
<accession>E8R249</accession>
<dbReference type="InParanoid" id="E8R249"/>
<proteinExistence type="predicted"/>
<dbReference type="Gene3D" id="2.60.40.10">
    <property type="entry name" value="Immunoglobulins"/>
    <property type="match status" value="1"/>
</dbReference>
<dbReference type="RefSeq" id="WP_013565767.1">
    <property type="nucleotide sequence ID" value="NC_014962.1"/>
</dbReference>